<keyword evidence="2" id="KW-1185">Reference proteome</keyword>
<gene>
    <name evidence="1" type="ORF">DFP72DRAFT_339657</name>
</gene>
<organism evidence="1 2">
    <name type="scientific">Ephemerocybe angulata</name>
    <dbReference type="NCBI Taxonomy" id="980116"/>
    <lineage>
        <taxon>Eukaryota</taxon>
        <taxon>Fungi</taxon>
        <taxon>Dikarya</taxon>
        <taxon>Basidiomycota</taxon>
        <taxon>Agaricomycotina</taxon>
        <taxon>Agaricomycetes</taxon>
        <taxon>Agaricomycetidae</taxon>
        <taxon>Agaricales</taxon>
        <taxon>Agaricineae</taxon>
        <taxon>Psathyrellaceae</taxon>
        <taxon>Ephemerocybe</taxon>
    </lineage>
</organism>
<sequence length="173" mass="19068">MCMPAGNFRDVSHDLWVYKPRPLPRSISPLLSSLPPPWSGRLESRQGFVVRGTPRKWAEPLGLQILSVSGYSRCWRALPSWSVLRKVGKPLTSFFLSDGRGQDRVPALPTFPCAYFTQSPNHADCAHAGSVQASYVAQSGVRKAVGLLYLELIAGFGLWLSLETLAGHLNDTF</sequence>
<evidence type="ECO:0000313" key="2">
    <source>
        <dbReference type="Proteomes" id="UP000521943"/>
    </source>
</evidence>
<proteinExistence type="predicted"/>
<dbReference type="Proteomes" id="UP000521943">
    <property type="component" value="Unassembled WGS sequence"/>
</dbReference>
<name>A0A8H6HZX7_9AGAR</name>
<protein>
    <submittedName>
        <fullName evidence="1">Uncharacterized protein</fullName>
    </submittedName>
</protein>
<evidence type="ECO:0000313" key="1">
    <source>
        <dbReference type="EMBL" id="KAF6755367.1"/>
    </source>
</evidence>
<reference evidence="1 2" key="1">
    <citation type="submission" date="2020-07" db="EMBL/GenBank/DDBJ databases">
        <title>Comparative genomics of pyrophilous fungi reveals a link between fire events and developmental genes.</title>
        <authorList>
            <consortium name="DOE Joint Genome Institute"/>
            <person name="Steindorff A.S."/>
            <person name="Carver A."/>
            <person name="Calhoun S."/>
            <person name="Stillman K."/>
            <person name="Liu H."/>
            <person name="Lipzen A."/>
            <person name="Pangilinan J."/>
            <person name="Labutti K."/>
            <person name="Bruns T.D."/>
            <person name="Grigoriev I.V."/>
        </authorList>
    </citation>
    <scope>NUCLEOTIDE SEQUENCE [LARGE SCALE GENOMIC DNA]</scope>
    <source>
        <strain evidence="1 2">CBS 144469</strain>
    </source>
</reference>
<comment type="caution">
    <text evidence="1">The sequence shown here is derived from an EMBL/GenBank/DDBJ whole genome shotgun (WGS) entry which is preliminary data.</text>
</comment>
<dbReference type="AlphaFoldDB" id="A0A8H6HZX7"/>
<accession>A0A8H6HZX7</accession>
<dbReference type="EMBL" id="JACGCI010000030">
    <property type="protein sequence ID" value="KAF6755367.1"/>
    <property type="molecule type" value="Genomic_DNA"/>
</dbReference>